<evidence type="ECO:0000256" key="9">
    <source>
        <dbReference type="ARBA" id="ARBA00047816"/>
    </source>
</evidence>
<keyword evidence="6 10" id="KW-1278">Translocase</keyword>
<dbReference type="EC" id="7.1.1.9" evidence="10"/>
<evidence type="ECO:0000256" key="7">
    <source>
        <dbReference type="ARBA" id="ARBA00022989"/>
    </source>
</evidence>
<dbReference type="Pfam" id="PF12270">
    <property type="entry name" value="Cyt_c_ox_IV"/>
    <property type="match status" value="1"/>
</dbReference>
<evidence type="ECO:0000256" key="4">
    <source>
        <dbReference type="ARBA" id="ARBA00022475"/>
    </source>
</evidence>
<evidence type="ECO:0000256" key="11">
    <source>
        <dbReference type="SAM" id="Phobius"/>
    </source>
</evidence>
<evidence type="ECO:0000256" key="3">
    <source>
        <dbReference type="ARBA" id="ARBA00006870"/>
    </source>
</evidence>
<keyword evidence="7 11" id="KW-1133">Transmembrane helix</keyword>
<evidence type="ECO:0000256" key="8">
    <source>
        <dbReference type="ARBA" id="ARBA00023136"/>
    </source>
</evidence>
<reference evidence="12 13" key="1">
    <citation type="submission" date="2020-05" db="EMBL/GenBank/DDBJ databases">
        <title>Aquirufa sp. strain 15G-AUS-rot a new Aquirufa species.</title>
        <authorList>
            <person name="Pitt A."/>
            <person name="Hahn M.W."/>
        </authorList>
    </citation>
    <scope>NUCLEOTIDE SEQUENCE [LARGE SCALE GENOMIC DNA]</scope>
    <source>
        <strain evidence="12 13">15G-AUS-rot</strain>
    </source>
</reference>
<dbReference type="RefSeq" id="WP_173493661.1">
    <property type="nucleotide sequence ID" value="NZ_CP054056.1"/>
</dbReference>
<comment type="similarity">
    <text evidence="3 10">Belongs to the cytochrome c oxidase bacterial subunit CtaF family.</text>
</comment>
<dbReference type="InterPro" id="IPR021050">
    <property type="entry name" value="Cyt_c_oxidase_su4_actinobac"/>
</dbReference>
<gene>
    <name evidence="12" type="ORF">HRU87_04080</name>
</gene>
<dbReference type="GO" id="GO:0022900">
    <property type="term" value="P:electron transport chain"/>
    <property type="evidence" value="ECO:0007669"/>
    <property type="project" value="InterPro"/>
</dbReference>
<evidence type="ECO:0000256" key="6">
    <source>
        <dbReference type="ARBA" id="ARBA00022967"/>
    </source>
</evidence>
<dbReference type="GO" id="GO:0005886">
    <property type="term" value="C:plasma membrane"/>
    <property type="evidence" value="ECO:0007669"/>
    <property type="project" value="UniProtKB-SubCell"/>
</dbReference>
<comment type="subcellular location">
    <subcellularLocation>
        <location evidence="2">Cell membrane</location>
        <topology evidence="2">Multi-pass membrane protein</topology>
    </subcellularLocation>
</comment>
<dbReference type="AlphaFoldDB" id="A0A7D4PXD6"/>
<evidence type="ECO:0000256" key="5">
    <source>
        <dbReference type="ARBA" id="ARBA00022692"/>
    </source>
</evidence>
<evidence type="ECO:0000256" key="10">
    <source>
        <dbReference type="PIRNR" id="PIRNR017385"/>
    </source>
</evidence>
<comment type="function">
    <text evidence="1 10">Part of cytochrome c oxidase, its function is unknown.</text>
</comment>
<organism evidence="12 13">
    <name type="scientific">Aquiluna borgnonia</name>
    <dbReference type="NCBI Taxonomy" id="2499157"/>
    <lineage>
        <taxon>Bacteria</taxon>
        <taxon>Bacillati</taxon>
        <taxon>Actinomycetota</taxon>
        <taxon>Actinomycetes</taxon>
        <taxon>Micrococcales</taxon>
        <taxon>Microbacteriaceae</taxon>
        <taxon>Luna cluster</taxon>
        <taxon>Luna-1 subcluster</taxon>
        <taxon>Aquiluna</taxon>
    </lineage>
</organism>
<evidence type="ECO:0000256" key="2">
    <source>
        <dbReference type="ARBA" id="ARBA00004651"/>
    </source>
</evidence>
<dbReference type="GO" id="GO:0004129">
    <property type="term" value="F:cytochrome-c oxidase activity"/>
    <property type="evidence" value="ECO:0007669"/>
    <property type="project" value="UniProtKB-EC"/>
</dbReference>
<feature type="transmembrane region" description="Helical" evidence="11">
    <location>
        <begin position="7"/>
        <end position="25"/>
    </location>
</feature>
<dbReference type="KEGG" id="aqg:HRU87_04080"/>
<accession>A0A7D4PXD6</accession>
<comment type="subunit">
    <text evidence="10">Associates with subunits I, II and III to form cytochrome c oxidase.</text>
</comment>
<name>A0A7D4PXD6_9MICO</name>
<dbReference type="PIRSF" id="PIRSF017385">
    <property type="entry name" value="CtaF"/>
    <property type="match status" value="1"/>
</dbReference>
<keyword evidence="13" id="KW-1185">Reference proteome</keyword>
<feature type="transmembrane region" description="Helical" evidence="11">
    <location>
        <begin position="109"/>
        <end position="128"/>
    </location>
</feature>
<comment type="catalytic activity">
    <reaction evidence="9 10">
        <text>4 Fe(II)-[cytochrome c] + O2 + 8 H(+)(in) = 4 Fe(III)-[cytochrome c] + 2 H2O + 4 H(+)(out)</text>
        <dbReference type="Rhea" id="RHEA:11436"/>
        <dbReference type="Rhea" id="RHEA-COMP:10350"/>
        <dbReference type="Rhea" id="RHEA-COMP:14399"/>
        <dbReference type="ChEBI" id="CHEBI:15377"/>
        <dbReference type="ChEBI" id="CHEBI:15378"/>
        <dbReference type="ChEBI" id="CHEBI:15379"/>
        <dbReference type="ChEBI" id="CHEBI:29033"/>
        <dbReference type="ChEBI" id="CHEBI:29034"/>
        <dbReference type="EC" id="7.1.1.9"/>
    </reaction>
</comment>
<keyword evidence="4 10" id="KW-1003">Cell membrane</keyword>
<keyword evidence="8 10" id="KW-0472">Membrane</keyword>
<feature type="transmembrane region" description="Helical" evidence="11">
    <location>
        <begin position="81"/>
        <end position="103"/>
    </location>
</feature>
<keyword evidence="5 11" id="KW-0812">Transmembrane</keyword>
<evidence type="ECO:0000313" key="13">
    <source>
        <dbReference type="Proteomes" id="UP000501003"/>
    </source>
</evidence>
<evidence type="ECO:0000256" key="1">
    <source>
        <dbReference type="ARBA" id="ARBA00002536"/>
    </source>
</evidence>
<dbReference type="Proteomes" id="UP000501003">
    <property type="component" value="Chromosome"/>
</dbReference>
<dbReference type="EMBL" id="CP054056">
    <property type="protein sequence ID" value="QKJ25364.1"/>
    <property type="molecule type" value="Genomic_DNA"/>
</dbReference>
<proteinExistence type="inferred from homology"/>
<sequence>MITNVRVLLVMAAYFTIATLAYGVWSYLEWGYIEPIGTAAIGLLIILSVFIAYYLWSGAKRSALLPEDNLMGNIEDDSGEVGFFSPWSWWPLMLGASSALAFASLAVGWWMFFIALPLAVVAIVGFVYEYSRGAHAH</sequence>
<feature type="transmembrane region" description="Helical" evidence="11">
    <location>
        <begin position="37"/>
        <end position="56"/>
    </location>
</feature>
<evidence type="ECO:0000313" key="12">
    <source>
        <dbReference type="EMBL" id="QKJ25364.1"/>
    </source>
</evidence>
<protein>
    <recommendedName>
        <fullName evidence="10">Cytochrome c oxidase polypeptide 4</fullName>
        <ecNumber evidence="10">7.1.1.9</ecNumber>
    </recommendedName>
    <alternativeName>
        <fullName evidence="10">Cytochrome aa3 subunit 4</fullName>
    </alternativeName>
    <alternativeName>
        <fullName evidence="10">Cytochrome c oxidase polypeptide IV</fullName>
    </alternativeName>
</protein>